<dbReference type="Gene3D" id="1.20.1250.20">
    <property type="entry name" value="MFS general substrate transporter like domains"/>
    <property type="match status" value="1"/>
</dbReference>
<sequence>MTAERGQCVADTGAGAADPARTRRVVATLIVAVIGFAVQQTAVVPAIHDVQLDLHASTEWASWLVTVYLMVATAATPAFGRLGDLYGRRRMLLVGLAVFAVASAGAAVAPNLPVLLACRAVQGIGGAVYPLALALARAAAPGRTTRAVSALSAAFGIGTAVGFVGGGVLAQYVSWRAVFAGGAILVAAGWALALPLLPETRERAAGRYDLIGTVLLGLAAIALLGALTLVVSLGAAAPATLGLFALAVLAAAGWVWRERSADDPLVDLHILRHRPVAVANLGTIALGWALFGSYLVIPQLARADPSAAGYGLGVDSAAIGLLMLPLAVGQTFAAPIAGVLERRARPRLVFAAGLLLVAISAVLLAVDRSSVPLTLVASLVLGLGAGAGLQASSAVATAGVSADVAAASTALNSTVRRLAGGTGGQVGTIILATFAGSAAATPPFRGYRVVFLVEVVLCLVGAAFVVRPAGGRRE</sequence>
<feature type="transmembrane region" description="Helical" evidence="6">
    <location>
        <begin position="60"/>
        <end position="79"/>
    </location>
</feature>
<feature type="transmembrane region" description="Helical" evidence="6">
    <location>
        <begin position="317"/>
        <end position="336"/>
    </location>
</feature>
<organism evidence="8 9">
    <name type="scientific">Actinocatenispora comari</name>
    <dbReference type="NCBI Taxonomy" id="2807577"/>
    <lineage>
        <taxon>Bacteria</taxon>
        <taxon>Bacillati</taxon>
        <taxon>Actinomycetota</taxon>
        <taxon>Actinomycetes</taxon>
        <taxon>Micromonosporales</taxon>
        <taxon>Micromonosporaceae</taxon>
        <taxon>Actinocatenispora</taxon>
    </lineage>
</organism>
<dbReference type="Pfam" id="PF07690">
    <property type="entry name" value="MFS_1"/>
    <property type="match status" value="2"/>
</dbReference>
<comment type="caution">
    <text evidence="8">The sequence shown here is derived from an EMBL/GenBank/DDBJ whole genome shotgun (WGS) entry which is preliminary data.</text>
</comment>
<dbReference type="Proteomes" id="UP000614996">
    <property type="component" value="Unassembled WGS sequence"/>
</dbReference>
<dbReference type="PANTHER" id="PTHR42718:SF9">
    <property type="entry name" value="MAJOR FACILITATOR SUPERFAMILY MULTIDRUG TRANSPORTER MFSC"/>
    <property type="match status" value="1"/>
</dbReference>
<dbReference type="AlphaFoldDB" id="A0A8J4AA32"/>
<evidence type="ECO:0000256" key="4">
    <source>
        <dbReference type="ARBA" id="ARBA00022989"/>
    </source>
</evidence>
<feature type="transmembrane region" description="Helical" evidence="6">
    <location>
        <begin position="236"/>
        <end position="256"/>
    </location>
</feature>
<keyword evidence="2" id="KW-0813">Transport</keyword>
<feature type="transmembrane region" description="Helical" evidence="6">
    <location>
        <begin position="178"/>
        <end position="198"/>
    </location>
</feature>
<dbReference type="GO" id="GO:0022857">
    <property type="term" value="F:transmembrane transporter activity"/>
    <property type="evidence" value="ECO:0007669"/>
    <property type="project" value="InterPro"/>
</dbReference>
<dbReference type="InterPro" id="IPR011701">
    <property type="entry name" value="MFS"/>
</dbReference>
<feature type="transmembrane region" description="Helical" evidence="6">
    <location>
        <begin position="446"/>
        <end position="466"/>
    </location>
</feature>
<evidence type="ECO:0000256" key="6">
    <source>
        <dbReference type="SAM" id="Phobius"/>
    </source>
</evidence>
<dbReference type="EMBL" id="BOPO01000053">
    <property type="protein sequence ID" value="GIL27776.1"/>
    <property type="molecule type" value="Genomic_DNA"/>
</dbReference>
<feature type="transmembrane region" description="Helical" evidence="6">
    <location>
        <begin position="114"/>
        <end position="136"/>
    </location>
</feature>
<feature type="transmembrane region" description="Helical" evidence="6">
    <location>
        <begin position="91"/>
        <end position="108"/>
    </location>
</feature>
<feature type="transmembrane region" description="Helical" evidence="6">
    <location>
        <begin position="148"/>
        <end position="172"/>
    </location>
</feature>
<evidence type="ECO:0000256" key="5">
    <source>
        <dbReference type="ARBA" id="ARBA00023136"/>
    </source>
</evidence>
<keyword evidence="9" id="KW-1185">Reference proteome</keyword>
<dbReference type="PANTHER" id="PTHR42718">
    <property type="entry name" value="MAJOR FACILITATOR SUPERFAMILY MULTIDRUG TRANSPORTER MFSC"/>
    <property type="match status" value="1"/>
</dbReference>
<feature type="transmembrane region" description="Helical" evidence="6">
    <location>
        <begin position="348"/>
        <end position="366"/>
    </location>
</feature>
<accession>A0A8J4AA32</accession>
<evidence type="ECO:0000259" key="7">
    <source>
        <dbReference type="PROSITE" id="PS50850"/>
    </source>
</evidence>
<proteinExistence type="predicted"/>
<keyword evidence="5 6" id="KW-0472">Membrane</keyword>
<dbReference type="RefSeq" id="WP_207125510.1">
    <property type="nucleotide sequence ID" value="NZ_BOPO01000053.1"/>
</dbReference>
<reference evidence="9" key="1">
    <citation type="journal article" date="2021" name="Int. J. Syst. Evol. Microbiol.">
        <title>Actinocatenispora comari sp. nov., an endophytic actinomycete isolated from aerial parts of Comarum salesowianum.</title>
        <authorList>
            <person name="Oyunbileg N."/>
            <person name="Iizaka Y."/>
            <person name="Hamada M."/>
            <person name="Davaapurev B.O."/>
            <person name="Fukumoto A."/>
            <person name="Tsetseg B."/>
            <person name="Kato F."/>
            <person name="Tamura T."/>
            <person name="Batkhuu J."/>
            <person name="Anzai Y."/>
        </authorList>
    </citation>
    <scope>NUCLEOTIDE SEQUENCE [LARGE SCALE GENOMIC DNA]</scope>
    <source>
        <strain evidence="9">NUM-2625</strain>
    </source>
</reference>
<feature type="transmembrane region" description="Helical" evidence="6">
    <location>
        <begin position="277"/>
        <end position="297"/>
    </location>
</feature>
<feature type="transmembrane region" description="Helical" evidence="6">
    <location>
        <begin position="210"/>
        <end position="230"/>
    </location>
</feature>
<dbReference type="Gene3D" id="1.20.1720.10">
    <property type="entry name" value="Multidrug resistance protein D"/>
    <property type="match status" value="1"/>
</dbReference>
<keyword evidence="4 6" id="KW-1133">Transmembrane helix</keyword>
<feature type="transmembrane region" description="Helical" evidence="6">
    <location>
        <begin position="25"/>
        <end position="48"/>
    </location>
</feature>
<name>A0A8J4AA32_9ACTN</name>
<evidence type="ECO:0000256" key="3">
    <source>
        <dbReference type="ARBA" id="ARBA00022692"/>
    </source>
</evidence>
<feature type="transmembrane region" description="Helical" evidence="6">
    <location>
        <begin position="418"/>
        <end position="440"/>
    </location>
</feature>
<evidence type="ECO:0000313" key="8">
    <source>
        <dbReference type="EMBL" id="GIL27776.1"/>
    </source>
</evidence>
<gene>
    <name evidence="8" type="ORF">NUM_30300</name>
</gene>
<evidence type="ECO:0000313" key="9">
    <source>
        <dbReference type="Proteomes" id="UP000614996"/>
    </source>
</evidence>
<feature type="domain" description="Major facilitator superfamily (MFS) profile" evidence="7">
    <location>
        <begin position="25"/>
        <end position="473"/>
    </location>
</feature>
<comment type="subcellular location">
    <subcellularLocation>
        <location evidence="1">Cell membrane</location>
        <topology evidence="1">Multi-pass membrane protein</topology>
    </subcellularLocation>
</comment>
<dbReference type="InterPro" id="IPR020846">
    <property type="entry name" value="MFS_dom"/>
</dbReference>
<keyword evidence="3 6" id="KW-0812">Transmembrane</keyword>
<dbReference type="SUPFAM" id="SSF103473">
    <property type="entry name" value="MFS general substrate transporter"/>
    <property type="match status" value="1"/>
</dbReference>
<dbReference type="PROSITE" id="PS50850">
    <property type="entry name" value="MFS"/>
    <property type="match status" value="1"/>
</dbReference>
<evidence type="ECO:0000256" key="2">
    <source>
        <dbReference type="ARBA" id="ARBA00022448"/>
    </source>
</evidence>
<dbReference type="GO" id="GO:0005886">
    <property type="term" value="C:plasma membrane"/>
    <property type="evidence" value="ECO:0007669"/>
    <property type="project" value="UniProtKB-SubCell"/>
</dbReference>
<evidence type="ECO:0000256" key="1">
    <source>
        <dbReference type="ARBA" id="ARBA00004651"/>
    </source>
</evidence>
<feature type="transmembrane region" description="Helical" evidence="6">
    <location>
        <begin position="378"/>
        <end position="406"/>
    </location>
</feature>
<protein>
    <submittedName>
        <fullName evidence="8">MFS transporter</fullName>
    </submittedName>
</protein>
<dbReference type="InterPro" id="IPR036259">
    <property type="entry name" value="MFS_trans_sf"/>
</dbReference>